<dbReference type="UniPathway" id="UPA00664"/>
<protein>
    <recommendedName>
        <fullName evidence="7">Phosphatidylglycerol--prolipoprotein diacylglyceryl transferase</fullName>
        <ecNumber evidence="7">2.5.1.145</ecNumber>
    </recommendedName>
</protein>
<dbReference type="Pfam" id="PF01790">
    <property type="entry name" value="LGT"/>
    <property type="match status" value="1"/>
</dbReference>
<dbReference type="OrthoDB" id="871140at2"/>
<accession>E4L846</accession>
<sequence>MHQYLTFIGNFPIRFYGIFFSFGIIAGCIIAYFLLKKEGHGWEKILFDFGLVISFSGIIGGRLWDVFFFDWQYYHNHLLEIPFIWQGGMAIQGGLLFSAIAAYFFLKKHGIPILPFADTISPAIILGQAIGRIANFMNGDAFGHPTGSSFGLLYPKTTLAYKTFGSQPLWPAEVWECQGDLIIFVLLIWFSCSKRPKGTVFCLYLMLYSILRFFLEYLRGDYAILAFGLKSAQITSVIVFILASVFFIYFSIKKQN</sequence>
<comment type="catalytic activity">
    <reaction evidence="7">
        <text>L-cysteinyl-[prolipoprotein] + a 1,2-diacyl-sn-glycero-3-phospho-(1'-sn-glycerol) = an S-1,2-diacyl-sn-glyceryl-L-cysteinyl-[prolipoprotein] + sn-glycerol 1-phosphate + H(+)</text>
        <dbReference type="Rhea" id="RHEA:56712"/>
        <dbReference type="Rhea" id="RHEA-COMP:14679"/>
        <dbReference type="Rhea" id="RHEA-COMP:14680"/>
        <dbReference type="ChEBI" id="CHEBI:15378"/>
        <dbReference type="ChEBI" id="CHEBI:29950"/>
        <dbReference type="ChEBI" id="CHEBI:57685"/>
        <dbReference type="ChEBI" id="CHEBI:64716"/>
        <dbReference type="ChEBI" id="CHEBI:140658"/>
        <dbReference type="EC" id="2.5.1.145"/>
    </reaction>
</comment>
<feature type="binding site" evidence="7">
    <location>
        <position position="132"/>
    </location>
    <ligand>
        <name>a 1,2-diacyl-sn-glycero-3-phospho-(1'-sn-glycerol)</name>
        <dbReference type="ChEBI" id="CHEBI:64716"/>
    </ligand>
</feature>
<comment type="caution">
    <text evidence="8">The sequence shown here is derived from an EMBL/GenBank/DDBJ whole genome shotgun (WGS) entry which is preliminary data.</text>
</comment>
<evidence type="ECO:0000256" key="4">
    <source>
        <dbReference type="ARBA" id="ARBA00022692"/>
    </source>
</evidence>
<dbReference type="PANTHER" id="PTHR30589">
    <property type="entry name" value="PROLIPOPROTEIN DIACYLGLYCERYL TRANSFERASE"/>
    <property type="match status" value="1"/>
</dbReference>
<name>E4L846_9FIRM</name>
<feature type="transmembrane region" description="Helical" evidence="7">
    <location>
        <begin position="84"/>
        <end position="106"/>
    </location>
</feature>
<evidence type="ECO:0000256" key="1">
    <source>
        <dbReference type="ARBA" id="ARBA00007150"/>
    </source>
</evidence>
<keyword evidence="5 7" id="KW-1133">Transmembrane helix</keyword>
<evidence type="ECO:0000256" key="6">
    <source>
        <dbReference type="ARBA" id="ARBA00023136"/>
    </source>
</evidence>
<evidence type="ECO:0000256" key="3">
    <source>
        <dbReference type="ARBA" id="ARBA00022679"/>
    </source>
</evidence>
<feature type="transmembrane region" description="Helical" evidence="7">
    <location>
        <begin position="46"/>
        <end position="64"/>
    </location>
</feature>
<keyword evidence="3 7" id="KW-0808">Transferase</keyword>
<feature type="transmembrane region" description="Helical" evidence="7">
    <location>
        <begin position="234"/>
        <end position="252"/>
    </location>
</feature>
<keyword evidence="8" id="KW-0449">Lipoprotein</keyword>
<keyword evidence="6 7" id="KW-0472">Membrane</keyword>
<keyword evidence="4 7" id="KW-0812">Transmembrane</keyword>
<keyword evidence="8" id="KW-0328">Glycosyltransferase</keyword>
<evidence type="ECO:0000313" key="8">
    <source>
        <dbReference type="EMBL" id="EFR42900.1"/>
    </source>
</evidence>
<dbReference type="Proteomes" id="UP000004594">
    <property type="component" value="Unassembled WGS sequence"/>
</dbReference>
<comment type="subcellular location">
    <subcellularLocation>
        <location evidence="7">Cell membrane</location>
        <topology evidence="7">Multi-pass membrane protein</topology>
    </subcellularLocation>
</comment>
<dbReference type="eggNOG" id="COG0682">
    <property type="taxonomic scope" value="Bacteria"/>
</dbReference>
<comment type="pathway">
    <text evidence="7">Protein modification; lipoprotein biosynthesis (diacylglyceryl transfer).</text>
</comment>
<organism evidence="8 9">
    <name type="scientific">Dialister micraerophilus UPII 345-E</name>
    <dbReference type="NCBI Taxonomy" id="910314"/>
    <lineage>
        <taxon>Bacteria</taxon>
        <taxon>Bacillati</taxon>
        <taxon>Bacillota</taxon>
        <taxon>Negativicutes</taxon>
        <taxon>Veillonellales</taxon>
        <taxon>Veillonellaceae</taxon>
        <taxon>Dialister</taxon>
    </lineage>
</organism>
<dbReference type="GO" id="GO:0005886">
    <property type="term" value="C:plasma membrane"/>
    <property type="evidence" value="ECO:0007669"/>
    <property type="project" value="UniProtKB-SubCell"/>
</dbReference>
<evidence type="ECO:0000313" key="9">
    <source>
        <dbReference type="Proteomes" id="UP000004594"/>
    </source>
</evidence>
<gene>
    <name evidence="7 8" type="primary">lgt</name>
    <name evidence="8" type="ORF">HMPREF9220_1028</name>
</gene>
<reference evidence="8 9" key="1">
    <citation type="submission" date="2010-11" db="EMBL/GenBank/DDBJ databases">
        <authorList>
            <person name="Durkin A.S."/>
            <person name="Madupu R."/>
            <person name="Torralba M."/>
            <person name="Gillis M."/>
            <person name="Methe B."/>
            <person name="Sutton G."/>
            <person name="Nelson K.E."/>
        </authorList>
    </citation>
    <scope>NUCLEOTIDE SEQUENCE [LARGE SCALE GENOMIC DNA]</scope>
    <source>
        <strain evidence="8 9">UPII 345-E</strain>
    </source>
</reference>
<comment type="function">
    <text evidence="7">Catalyzes the transfer of the diacylglyceryl group from phosphatidylglycerol to the sulfhydryl group of the N-terminal cysteine of a prolipoprotein, the first step in the formation of mature lipoproteins.</text>
</comment>
<evidence type="ECO:0000256" key="7">
    <source>
        <dbReference type="HAMAP-Rule" id="MF_01147"/>
    </source>
</evidence>
<dbReference type="NCBIfam" id="TIGR00544">
    <property type="entry name" value="lgt"/>
    <property type="match status" value="1"/>
</dbReference>
<dbReference type="AlphaFoldDB" id="E4L846"/>
<dbReference type="HAMAP" id="MF_01147">
    <property type="entry name" value="Lgt"/>
    <property type="match status" value="1"/>
</dbReference>
<evidence type="ECO:0000256" key="5">
    <source>
        <dbReference type="ARBA" id="ARBA00022989"/>
    </source>
</evidence>
<dbReference type="RefSeq" id="WP_007554285.1">
    <property type="nucleotide sequence ID" value="NZ_AENT01000012.1"/>
</dbReference>
<dbReference type="EMBL" id="AENT01000012">
    <property type="protein sequence ID" value="EFR42900.1"/>
    <property type="molecule type" value="Genomic_DNA"/>
</dbReference>
<dbReference type="GO" id="GO:0042158">
    <property type="term" value="P:lipoprotein biosynthetic process"/>
    <property type="evidence" value="ECO:0007669"/>
    <property type="project" value="UniProtKB-UniRule"/>
</dbReference>
<evidence type="ECO:0000256" key="2">
    <source>
        <dbReference type="ARBA" id="ARBA00022475"/>
    </source>
</evidence>
<keyword evidence="2 7" id="KW-1003">Cell membrane</keyword>
<dbReference type="InterPro" id="IPR001640">
    <property type="entry name" value="Lgt"/>
</dbReference>
<dbReference type="GO" id="GO:0008961">
    <property type="term" value="F:phosphatidylglycerol-prolipoprotein diacylglyceryl transferase activity"/>
    <property type="evidence" value="ECO:0007669"/>
    <property type="project" value="UniProtKB-UniRule"/>
</dbReference>
<proteinExistence type="inferred from homology"/>
<feature type="transmembrane region" description="Helical" evidence="7">
    <location>
        <begin position="198"/>
        <end position="214"/>
    </location>
</feature>
<dbReference type="EC" id="2.5.1.145" evidence="7"/>
<comment type="similarity">
    <text evidence="1 7">Belongs to the Lgt family.</text>
</comment>
<feature type="transmembrane region" description="Helical" evidence="7">
    <location>
        <begin position="15"/>
        <end position="34"/>
    </location>
</feature>
<dbReference type="PANTHER" id="PTHR30589:SF0">
    <property type="entry name" value="PHOSPHATIDYLGLYCEROL--PROLIPOPROTEIN DIACYLGLYCERYL TRANSFERASE"/>
    <property type="match status" value="1"/>
</dbReference>